<dbReference type="STRING" id="441959.B8MJW7"/>
<sequence>MYEVIVHAGPKAELVQSPIPSPKADQVVIKVVVSGSNPKDWKTPNLWGWEGMNQGDDIAGIVHEVGSNVVEFKVGDRVAAFHEMRTPGGSYAEYAVAWAHTTFHLPKQTSFEEAATIPLAGLTAALGLFARLRLPTPFARATEPIPTIIYGGSTAVGAFAIKLAQRANIHPLFVVAGSGSSFVDKLIDRSKGDVIIDYRPGPAHLVEQLNTAIQNVGLTKIKYALDAVTTEPSFQVLAKVLDTNGGRYTGVLPYDESVFASGISHSTTTVGNSHASDEKAPGDADLAFAFIRLFGKGLKDGWFTGHPFEVVPNGLAGVEEALRNLKDGKNSALKYVFRIADTPQLREDQPGI</sequence>
<dbReference type="VEuPathDB" id="FungiDB:TSTA_042590"/>
<accession>B8MJW7</accession>
<dbReference type="eggNOG" id="KOG1198">
    <property type="taxonomic scope" value="Eukaryota"/>
</dbReference>
<dbReference type="InParanoid" id="B8MJW7"/>
<dbReference type="InterPro" id="IPR013154">
    <property type="entry name" value="ADH-like_N"/>
</dbReference>
<dbReference type="SUPFAM" id="SSF50129">
    <property type="entry name" value="GroES-like"/>
    <property type="match status" value="1"/>
</dbReference>
<keyword evidence="2" id="KW-0560">Oxidoreductase</keyword>
<dbReference type="Gene3D" id="3.90.180.10">
    <property type="entry name" value="Medium-chain alcohol dehydrogenases, catalytic domain"/>
    <property type="match status" value="1"/>
</dbReference>
<evidence type="ECO:0000256" key="2">
    <source>
        <dbReference type="ARBA" id="ARBA00023002"/>
    </source>
</evidence>
<dbReference type="InterPro" id="IPR011032">
    <property type="entry name" value="GroES-like_sf"/>
</dbReference>
<keyword evidence="5" id="KW-1185">Reference proteome</keyword>
<dbReference type="Proteomes" id="UP000001745">
    <property type="component" value="Unassembled WGS sequence"/>
</dbReference>
<dbReference type="PANTHER" id="PTHR45348">
    <property type="entry name" value="HYPOTHETICAL OXIDOREDUCTASE (EUROFUNG)"/>
    <property type="match status" value="1"/>
</dbReference>
<dbReference type="PANTHER" id="PTHR45348:SF5">
    <property type="entry name" value="OXIDOREDUCTASE, PUTATIVE (AFU_ORTHOLOGUE AFUA_8G01420)-RELATED"/>
    <property type="match status" value="1"/>
</dbReference>
<dbReference type="SMART" id="SM00829">
    <property type="entry name" value="PKS_ER"/>
    <property type="match status" value="1"/>
</dbReference>
<dbReference type="InterPro" id="IPR020843">
    <property type="entry name" value="ER"/>
</dbReference>
<reference evidence="5" key="1">
    <citation type="journal article" date="2015" name="Genome Announc.">
        <title>Genome sequence of the AIDS-associated pathogen Penicillium marneffei (ATCC18224) and its near taxonomic relative Talaromyces stipitatus (ATCC10500).</title>
        <authorList>
            <person name="Nierman W.C."/>
            <person name="Fedorova-Abrams N.D."/>
            <person name="Andrianopoulos A."/>
        </authorList>
    </citation>
    <scope>NUCLEOTIDE SEQUENCE [LARGE SCALE GENOMIC DNA]</scope>
    <source>
        <strain evidence="5">ATCC 10500 / CBS 375.48 / QM 6759 / NRRL 1006</strain>
    </source>
</reference>
<evidence type="ECO:0000259" key="3">
    <source>
        <dbReference type="SMART" id="SM00829"/>
    </source>
</evidence>
<feature type="domain" description="Enoyl reductase (ER)" evidence="3">
    <location>
        <begin position="9"/>
        <end position="333"/>
    </location>
</feature>
<dbReference type="OMA" id="GHTSVWH"/>
<protein>
    <submittedName>
        <fullName evidence="4">Quinone oxidoreductase, putative</fullName>
    </submittedName>
</protein>
<dbReference type="InterPro" id="IPR047122">
    <property type="entry name" value="Trans-enoyl_RdTase-like"/>
</dbReference>
<dbReference type="PhylomeDB" id="B8MJW7"/>
<dbReference type="RefSeq" id="XP_002484737.1">
    <property type="nucleotide sequence ID" value="XM_002484692.1"/>
</dbReference>
<dbReference type="GeneID" id="8103421"/>
<dbReference type="HOGENOM" id="CLU_026673_16_0_1"/>
<evidence type="ECO:0000256" key="1">
    <source>
        <dbReference type="ARBA" id="ARBA00008072"/>
    </source>
</evidence>
<dbReference type="EMBL" id="EQ962657">
    <property type="protein sequence ID" value="EED14784.1"/>
    <property type="molecule type" value="Genomic_DNA"/>
</dbReference>
<dbReference type="GO" id="GO:0016651">
    <property type="term" value="F:oxidoreductase activity, acting on NAD(P)H"/>
    <property type="evidence" value="ECO:0007669"/>
    <property type="project" value="InterPro"/>
</dbReference>
<evidence type="ECO:0000313" key="5">
    <source>
        <dbReference type="Proteomes" id="UP000001745"/>
    </source>
</evidence>
<dbReference type="SUPFAM" id="SSF51735">
    <property type="entry name" value="NAD(P)-binding Rossmann-fold domains"/>
    <property type="match status" value="1"/>
</dbReference>
<dbReference type="Pfam" id="PF08240">
    <property type="entry name" value="ADH_N"/>
    <property type="match status" value="1"/>
</dbReference>
<organism evidence="4 5">
    <name type="scientific">Talaromyces stipitatus (strain ATCC 10500 / CBS 375.48 / QM 6759 / NRRL 1006)</name>
    <name type="common">Penicillium stipitatum</name>
    <dbReference type="NCBI Taxonomy" id="441959"/>
    <lineage>
        <taxon>Eukaryota</taxon>
        <taxon>Fungi</taxon>
        <taxon>Dikarya</taxon>
        <taxon>Ascomycota</taxon>
        <taxon>Pezizomycotina</taxon>
        <taxon>Eurotiomycetes</taxon>
        <taxon>Eurotiomycetidae</taxon>
        <taxon>Eurotiales</taxon>
        <taxon>Trichocomaceae</taxon>
        <taxon>Talaromyces</taxon>
        <taxon>Talaromyces sect. Talaromyces</taxon>
    </lineage>
</organism>
<dbReference type="Gene3D" id="3.40.50.720">
    <property type="entry name" value="NAD(P)-binding Rossmann-like Domain"/>
    <property type="match status" value="1"/>
</dbReference>
<evidence type="ECO:0000313" key="4">
    <source>
        <dbReference type="EMBL" id="EED14784.1"/>
    </source>
</evidence>
<dbReference type="AlphaFoldDB" id="B8MJW7"/>
<dbReference type="CDD" id="cd08249">
    <property type="entry name" value="enoyl_reductase_like"/>
    <property type="match status" value="1"/>
</dbReference>
<proteinExistence type="inferred from homology"/>
<dbReference type="OrthoDB" id="3233595at2759"/>
<name>B8MJW7_TALSN</name>
<gene>
    <name evidence="4" type="ORF">TSTA_042590</name>
</gene>
<comment type="similarity">
    <text evidence="1">Belongs to the zinc-containing alcohol dehydrogenase family.</text>
</comment>
<dbReference type="InterPro" id="IPR036291">
    <property type="entry name" value="NAD(P)-bd_dom_sf"/>
</dbReference>